<organism evidence="1 2">
    <name type="scientific">Prosthecobacter algae</name>
    <dbReference type="NCBI Taxonomy" id="1144682"/>
    <lineage>
        <taxon>Bacteria</taxon>
        <taxon>Pseudomonadati</taxon>
        <taxon>Verrucomicrobiota</taxon>
        <taxon>Verrucomicrobiia</taxon>
        <taxon>Verrucomicrobiales</taxon>
        <taxon>Verrucomicrobiaceae</taxon>
        <taxon>Prosthecobacter</taxon>
    </lineage>
</organism>
<sequence length="53" mass="5961">MNKLTPLPKPITRDAASPPAWENLRTLGALVWEIFLPSETPTAKHRATAFFAW</sequence>
<proteinExistence type="predicted"/>
<evidence type="ECO:0000313" key="1">
    <source>
        <dbReference type="EMBL" id="GAA5142205.1"/>
    </source>
</evidence>
<evidence type="ECO:0000313" key="2">
    <source>
        <dbReference type="Proteomes" id="UP001499852"/>
    </source>
</evidence>
<keyword evidence="2" id="KW-1185">Reference proteome</keyword>
<protein>
    <submittedName>
        <fullName evidence="1">Uncharacterized protein</fullName>
    </submittedName>
</protein>
<gene>
    <name evidence="1" type="ORF">GCM10023213_27730</name>
</gene>
<accession>A0ABP9P840</accession>
<comment type="caution">
    <text evidence="1">The sequence shown here is derived from an EMBL/GenBank/DDBJ whole genome shotgun (WGS) entry which is preliminary data.</text>
</comment>
<name>A0ABP9P840_9BACT</name>
<dbReference type="EMBL" id="BAABIA010000005">
    <property type="protein sequence ID" value="GAA5142205.1"/>
    <property type="molecule type" value="Genomic_DNA"/>
</dbReference>
<dbReference type="Proteomes" id="UP001499852">
    <property type="component" value="Unassembled WGS sequence"/>
</dbReference>
<reference evidence="2" key="1">
    <citation type="journal article" date="2019" name="Int. J. Syst. Evol. Microbiol.">
        <title>The Global Catalogue of Microorganisms (GCM) 10K type strain sequencing project: providing services to taxonomists for standard genome sequencing and annotation.</title>
        <authorList>
            <consortium name="The Broad Institute Genomics Platform"/>
            <consortium name="The Broad Institute Genome Sequencing Center for Infectious Disease"/>
            <person name="Wu L."/>
            <person name="Ma J."/>
        </authorList>
    </citation>
    <scope>NUCLEOTIDE SEQUENCE [LARGE SCALE GENOMIC DNA]</scope>
    <source>
        <strain evidence="2">JCM 18053</strain>
    </source>
</reference>
<dbReference type="RefSeq" id="WP_345736968.1">
    <property type="nucleotide sequence ID" value="NZ_BAABIA010000005.1"/>
</dbReference>